<dbReference type="Pfam" id="PF08439">
    <property type="entry name" value="Peptidase_M3_N"/>
    <property type="match status" value="1"/>
</dbReference>
<reference evidence="9 10" key="1">
    <citation type="journal article" date="2013" name="Genome Biol. Evol.">
        <title>Comparison of metabolic capacities and inference of gene content evolution in mosquito-associated Spiroplasma diminutum and S. taiwanense.</title>
        <authorList>
            <person name="Lo W.S."/>
            <person name="Ku C."/>
            <person name="Chen L.L."/>
            <person name="Chang T.H."/>
            <person name="Kuo C.H."/>
        </authorList>
    </citation>
    <scope>NUCLEOTIDE SEQUENCE [LARGE SCALE GENOMIC DNA]</scope>
    <source>
        <strain evidence="9">CT-1</strain>
    </source>
</reference>
<keyword evidence="3 6" id="KW-0378">Hydrolase</keyword>
<evidence type="ECO:0000259" key="8">
    <source>
        <dbReference type="Pfam" id="PF08439"/>
    </source>
</evidence>
<dbReference type="eggNOG" id="COG1164">
    <property type="taxonomic scope" value="Bacteria"/>
</dbReference>
<evidence type="ECO:0000256" key="5">
    <source>
        <dbReference type="ARBA" id="ARBA00023049"/>
    </source>
</evidence>
<dbReference type="GO" id="GO:0004222">
    <property type="term" value="F:metalloendopeptidase activity"/>
    <property type="evidence" value="ECO:0007669"/>
    <property type="project" value="UniProtKB-UniRule"/>
</dbReference>
<dbReference type="Gene3D" id="1.10.1370.20">
    <property type="entry name" value="Oligoendopeptidase f, C-terminal domain"/>
    <property type="match status" value="1"/>
</dbReference>
<sequence>MKREHIEKKYKWDFSNIYKNIDEWKNDLTKAEVLVNKIAELKNKLKKRNFFYYYLKLEKEKNLLIVKLSHYLHLLDIDQTNFEFQELNSIMENFEQISNIRTSFISNELKSIGEKIISNWILNSEYKEFAYFFRHFFKESKYVLSESEEELINKISRSRSAVGNLYDSLAYADNEIEKIELNKEIKELNNLVYKKIMEDSDPILEQNLRQNAEKLYFSNFTKRKHSFSKIYEAILQKQIENKNIRKYNNILEMALFNDEVNSNIYLKLIEIGKKYINEFKKYNLLIKEKYNLKTFNSTDRKLKLVQNYDKDFSVEEAIKISKEALKPLGEIYISKLNIALKENLIDFYESQNKVQGAYSSGGNGIEPIILMNWDFKLSSVNTLLHELGHSVHTIFSDEYQKYPLNNYPIILAEVASTLNEHFLFDYMYNQANEKNEKIYLLQQRIFDLNSTFYRQIQFADFEYSAHKLVENSEPITTKTLMELFKTKQIEFGYDIFDDNQLDVYNWSYISHFFHSPFYVYKYAIDLVASFKLYSDFKNGNNNILNFLKSGGSKEPLDILKDVGVDFEKEETYLPLVNEISYLIEELKKLI</sequence>
<dbReference type="OrthoDB" id="9766487at2"/>
<protein>
    <recommendedName>
        <fullName evidence="6">Oligopeptidase F</fullName>
        <ecNumber evidence="6">3.4.24.-</ecNumber>
    </recommendedName>
</protein>
<dbReference type="InterPro" id="IPR004438">
    <property type="entry name" value="Peptidase_M3B"/>
</dbReference>
<evidence type="ECO:0000259" key="7">
    <source>
        <dbReference type="Pfam" id="PF01432"/>
    </source>
</evidence>
<dbReference type="PANTHER" id="PTHR11804:SF84">
    <property type="entry name" value="SACCHAROLYSIN"/>
    <property type="match status" value="1"/>
</dbReference>
<dbReference type="STRING" id="1276220.STAIW_v1c10450"/>
<keyword evidence="4 6" id="KW-0862">Zinc</keyword>
<name>S5MD44_9MOLU</name>
<dbReference type="PATRIC" id="fig|1276220.3.peg.1062"/>
<keyword evidence="5 6" id="KW-0482">Metalloprotease</keyword>
<evidence type="ECO:0000256" key="4">
    <source>
        <dbReference type="ARBA" id="ARBA00022833"/>
    </source>
</evidence>
<dbReference type="EMBL" id="CP005074">
    <property type="protein sequence ID" value="AGR41628.1"/>
    <property type="molecule type" value="Genomic_DNA"/>
</dbReference>
<dbReference type="GO" id="GO:0006518">
    <property type="term" value="P:peptide metabolic process"/>
    <property type="evidence" value="ECO:0007669"/>
    <property type="project" value="TreeGrafter"/>
</dbReference>
<keyword evidence="1 6" id="KW-0645">Protease</keyword>
<evidence type="ECO:0000256" key="6">
    <source>
        <dbReference type="RuleBase" id="RU368091"/>
    </source>
</evidence>
<dbReference type="GO" id="GO:0006508">
    <property type="term" value="P:proteolysis"/>
    <property type="evidence" value="ECO:0007669"/>
    <property type="project" value="UniProtKB-KW"/>
</dbReference>
<dbReference type="CDD" id="cd09608">
    <property type="entry name" value="M3B_PepF"/>
    <property type="match status" value="1"/>
</dbReference>
<dbReference type="Proteomes" id="UP000014984">
    <property type="component" value="Chromosome"/>
</dbReference>
<keyword evidence="2 6" id="KW-0479">Metal-binding</keyword>
<gene>
    <name evidence="9" type="primary">pepF</name>
    <name evidence="9" type="ORF">STAIW_v1c10450</name>
</gene>
<dbReference type="PANTHER" id="PTHR11804">
    <property type="entry name" value="PROTEASE M3 THIMET OLIGOPEPTIDASE-RELATED"/>
    <property type="match status" value="1"/>
</dbReference>
<comment type="similarity">
    <text evidence="6">Belongs to the peptidase M3B family.</text>
</comment>
<feature type="domain" description="Oligopeptidase F N-terminal" evidence="8">
    <location>
        <begin position="108"/>
        <end position="173"/>
    </location>
</feature>
<evidence type="ECO:0000256" key="1">
    <source>
        <dbReference type="ARBA" id="ARBA00022670"/>
    </source>
</evidence>
<dbReference type="KEGG" id="stai:STAIW_v1c10450"/>
<keyword evidence="10" id="KW-1185">Reference proteome</keyword>
<evidence type="ECO:0000313" key="10">
    <source>
        <dbReference type="Proteomes" id="UP000014984"/>
    </source>
</evidence>
<comment type="cofactor">
    <cofactor evidence="6">
        <name>Zn(2+)</name>
        <dbReference type="ChEBI" id="CHEBI:29105"/>
    </cofactor>
    <text evidence="6">Binds 1 zinc ion.</text>
</comment>
<dbReference type="HOGENOM" id="CLU_021290_2_0_14"/>
<comment type="function">
    <text evidence="6">Has oligopeptidase activity and degrades a variety of small bioactive peptides.</text>
</comment>
<dbReference type="EC" id="3.4.24.-" evidence="6"/>
<dbReference type="Pfam" id="PF01432">
    <property type="entry name" value="Peptidase_M3"/>
    <property type="match status" value="1"/>
</dbReference>
<dbReference type="AlphaFoldDB" id="S5MD44"/>
<proteinExistence type="inferred from homology"/>
<accession>S5MD44</accession>
<dbReference type="InterPro" id="IPR045090">
    <property type="entry name" value="Pept_M3A_M3B"/>
</dbReference>
<evidence type="ECO:0000256" key="2">
    <source>
        <dbReference type="ARBA" id="ARBA00022723"/>
    </source>
</evidence>
<dbReference type="Gene3D" id="1.20.140.70">
    <property type="entry name" value="Oligopeptidase f, N-terminal domain"/>
    <property type="match status" value="1"/>
</dbReference>
<evidence type="ECO:0000256" key="3">
    <source>
        <dbReference type="ARBA" id="ARBA00022801"/>
    </source>
</evidence>
<dbReference type="GO" id="GO:0046872">
    <property type="term" value="F:metal ion binding"/>
    <property type="evidence" value="ECO:0007669"/>
    <property type="project" value="UniProtKB-UniRule"/>
</dbReference>
<dbReference type="RefSeq" id="WP_020834767.1">
    <property type="nucleotide sequence ID" value="NC_021846.1"/>
</dbReference>
<feature type="domain" description="Peptidase M3A/M3B catalytic" evidence="7">
    <location>
        <begin position="206"/>
        <end position="573"/>
    </location>
</feature>
<organism evidence="9 10">
    <name type="scientific">Spiroplasma taiwanense CT-1</name>
    <dbReference type="NCBI Taxonomy" id="1276220"/>
    <lineage>
        <taxon>Bacteria</taxon>
        <taxon>Bacillati</taxon>
        <taxon>Mycoplasmatota</taxon>
        <taxon>Mollicutes</taxon>
        <taxon>Entomoplasmatales</taxon>
        <taxon>Spiroplasmataceae</taxon>
        <taxon>Spiroplasma</taxon>
    </lineage>
</organism>
<dbReference type="InterPro" id="IPR013647">
    <property type="entry name" value="OligopepF_N_dom"/>
</dbReference>
<evidence type="ECO:0000313" key="9">
    <source>
        <dbReference type="EMBL" id="AGR41628.1"/>
    </source>
</evidence>
<dbReference type="InterPro" id="IPR001567">
    <property type="entry name" value="Pept_M3A_M3B_dom"/>
</dbReference>
<dbReference type="SUPFAM" id="SSF55486">
    <property type="entry name" value="Metalloproteases ('zincins'), catalytic domain"/>
    <property type="match status" value="1"/>
</dbReference>
<dbReference type="InterPro" id="IPR042088">
    <property type="entry name" value="OligoPept_F_C"/>
</dbReference>
<dbReference type="NCBIfam" id="TIGR00181">
    <property type="entry name" value="pepF"/>
    <property type="match status" value="1"/>
</dbReference>